<evidence type="ECO:0008006" key="3">
    <source>
        <dbReference type="Google" id="ProtNLM"/>
    </source>
</evidence>
<evidence type="ECO:0000313" key="2">
    <source>
        <dbReference type="Proteomes" id="UP000604661"/>
    </source>
</evidence>
<accession>A0ABR8F044</accession>
<dbReference type="EMBL" id="JACJTE010000017">
    <property type="protein sequence ID" value="MBD2562256.1"/>
    <property type="molecule type" value="Genomic_DNA"/>
</dbReference>
<protein>
    <recommendedName>
        <fullName evidence="3">CpcA</fullName>
    </recommendedName>
</protein>
<dbReference type="RefSeq" id="WP_190971445.1">
    <property type="nucleotide sequence ID" value="NZ_JACJTE010000017.1"/>
</dbReference>
<sequence length="49" mass="5525">MPNLASPISFATIKSFTAETYERSRVFSESEAYRRSNARAIAQINEIIS</sequence>
<keyword evidence="2" id="KW-1185">Reference proteome</keyword>
<name>A0ABR8F044_NOSLI</name>
<reference evidence="1 2" key="1">
    <citation type="journal article" date="2020" name="ISME J.">
        <title>Comparative genomics reveals insights into cyanobacterial evolution and habitat adaptation.</title>
        <authorList>
            <person name="Chen M.Y."/>
            <person name="Teng W.K."/>
            <person name="Zhao L."/>
            <person name="Hu C.X."/>
            <person name="Zhou Y.K."/>
            <person name="Han B.P."/>
            <person name="Song L.R."/>
            <person name="Shu W.S."/>
        </authorList>
    </citation>
    <scope>NUCLEOTIDE SEQUENCE [LARGE SCALE GENOMIC DNA]</scope>
    <source>
        <strain evidence="1 2">FACHB-391</strain>
    </source>
</reference>
<organism evidence="1 2">
    <name type="scientific">Nostoc linckia FACHB-391</name>
    <dbReference type="NCBI Taxonomy" id="2692906"/>
    <lineage>
        <taxon>Bacteria</taxon>
        <taxon>Bacillati</taxon>
        <taxon>Cyanobacteriota</taxon>
        <taxon>Cyanophyceae</taxon>
        <taxon>Nostocales</taxon>
        <taxon>Nostocaceae</taxon>
        <taxon>Nostoc</taxon>
    </lineage>
</organism>
<comment type="caution">
    <text evidence="1">The sequence shown here is derived from an EMBL/GenBank/DDBJ whole genome shotgun (WGS) entry which is preliminary data.</text>
</comment>
<gene>
    <name evidence="1" type="ORF">H6G95_16885</name>
</gene>
<proteinExistence type="predicted"/>
<evidence type="ECO:0000313" key="1">
    <source>
        <dbReference type="EMBL" id="MBD2562256.1"/>
    </source>
</evidence>
<dbReference type="Proteomes" id="UP000604661">
    <property type="component" value="Unassembled WGS sequence"/>
</dbReference>